<accession>A0A382PKL1</accession>
<dbReference type="PANTHER" id="PTHR20883:SF48">
    <property type="entry name" value="ECTOINE DIOXYGENASE"/>
    <property type="match status" value="1"/>
</dbReference>
<proteinExistence type="predicted"/>
<gene>
    <name evidence="1" type="ORF">METZ01_LOCUS326062</name>
</gene>
<name>A0A382PKL1_9ZZZZ</name>
<dbReference type="AlphaFoldDB" id="A0A382PKL1"/>
<dbReference type="InterPro" id="IPR008775">
    <property type="entry name" value="Phytyl_CoA_dOase-like"/>
</dbReference>
<evidence type="ECO:0000313" key="1">
    <source>
        <dbReference type="EMBL" id="SVC73208.1"/>
    </source>
</evidence>
<dbReference type="GO" id="GO:0046872">
    <property type="term" value="F:metal ion binding"/>
    <property type="evidence" value="ECO:0007669"/>
    <property type="project" value="UniProtKB-ARBA"/>
</dbReference>
<feature type="non-terminal residue" evidence="1">
    <location>
        <position position="1"/>
    </location>
</feature>
<dbReference type="SUPFAM" id="SSF51197">
    <property type="entry name" value="Clavaminate synthase-like"/>
    <property type="match status" value="1"/>
</dbReference>
<feature type="non-terminal residue" evidence="1">
    <location>
        <position position="224"/>
    </location>
</feature>
<dbReference type="PANTHER" id="PTHR20883">
    <property type="entry name" value="PHYTANOYL-COA DIOXYGENASE DOMAIN CONTAINING 1"/>
    <property type="match status" value="1"/>
</dbReference>
<dbReference type="EMBL" id="UINC01107663">
    <property type="protein sequence ID" value="SVC73208.1"/>
    <property type="molecule type" value="Genomic_DNA"/>
</dbReference>
<evidence type="ECO:0008006" key="2">
    <source>
        <dbReference type="Google" id="ProtNLM"/>
    </source>
</evidence>
<dbReference type="Pfam" id="PF05721">
    <property type="entry name" value="PhyH"/>
    <property type="match status" value="1"/>
</dbReference>
<dbReference type="GO" id="GO:0016491">
    <property type="term" value="F:oxidoreductase activity"/>
    <property type="evidence" value="ECO:0007669"/>
    <property type="project" value="UniProtKB-ARBA"/>
</dbReference>
<protein>
    <recommendedName>
        <fullName evidence="2">Phytanoyl-CoA dioxygenase family protein</fullName>
    </recommendedName>
</protein>
<sequence length="224" mass="24881">VTTEQQEAVDHLETYGYCVLPERISPKMALSMAERFLGLHGDPRHSDVIVGDDHYQTLFGMLNLDDRVWECAAHRDPVAIARKFLGGRCRVVEACSKPTWPGAPAQHLHVDSAGEFERVPAVPWMINTIWMLTDFTPQNGATGVVPMSHRSRLAAPPADMDMNNPLVRTLTGRAGSVALWHSGLFHGAGANCSSETRVGLNIAYYPRWFNNWIEGGHQPVWPET</sequence>
<reference evidence="1" key="1">
    <citation type="submission" date="2018-05" db="EMBL/GenBank/DDBJ databases">
        <authorList>
            <person name="Lanie J.A."/>
            <person name="Ng W.-L."/>
            <person name="Kazmierczak K.M."/>
            <person name="Andrzejewski T.M."/>
            <person name="Davidsen T.M."/>
            <person name="Wayne K.J."/>
            <person name="Tettelin H."/>
            <person name="Glass J.I."/>
            <person name="Rusch D."/>
            <person name="Podicherti R."/>
            <person name="Tsui H.-C.T."/>
            <person name="Winkler M.E."/>
        </authorList>
    </citation>
    <scope>NUCLEOTIDE SEQUENCE</scope>
</reference>
<dbReference type="Gene3D" id="2.60.120.620">
    <property type="entry name" value="q2cbj1_9rhob like domain"/>
    <property type="match status" value="1"/>
</dbReference>
<organism evidence="1">
    <name type="scientific">marine metagenome</name>
    <dbReference type="NCBI Taxonomy" id="408172"/>
    <lineage>
        <taxon>unclassified sequences</taxon>
        <taxon>metagenomes</taxon>
        <taxon>ecological metagenomes</taxon>
    </lineage>
</organism>